<dbReference type="Proteomes" id="UP000295783">
    <property type="component" value="Unassembled WGS sequence"/>
</dbReference>
<gene>
    <name evidence="7" type="ORF">A8950_2528</name>
</gene>
<dbReference type="InterPro" id="IPR004843">
    <property type="entry name" value="Calcineurin-like_PHP"/>
</dbReference>
<feature type="domain" description="Calcineurin-like phosphoesterase" evidence="6">
    <location>
        <begin position="15"/>
        <end position="244"/>
    </location>
</feature>
<dbReference type="InterPro" id="IPR029052">
    <property type="entry name" value="Metallo-depent_PP-like"/>
</dbReference>
<dbReference type="Pfam" id="PF00149">
    <property type="entry name" value="Metallophos"/>
    <property type="match status" value="1"/>
</dbReference>
<keyword evidence="1" id="KW-0479">Metal-binding</keyword>
<protein>
    <submittedName>
        <fullName evidence="7">3',5'-cyclic AMP phosphodiesterase CpdA</fullName>
    </submittedName>
</protein>
<accession>A0A4R6WQD0</accession>
<evidence type="ECO:0000256" key="2">
    <source>
        <dbReference type="ARBA" id="ARBA00022801"/>
    </source>
</evidence>
<dbReference type="RefSeq" id="WP_166645146.1">
    <property type="nucleotide sequence ID" value="NZ_SNYW01000009.1"/>
</dbReference>
<dbReference type="Gene3D" id="3.60.21.10">
    <property type="match status" value="1"/>
</dbReference>
<keyword evidence="2" id="KW-0378">Hydrolase</keyword>
<proteinExistence type="inferred from homology"/>
<comment type="caution">
    <text evidence="7">The sequence shown here is derived from an EMBL/GenBank/DDBJ whole genome shotgun (WGS) entry which is preliminary data.</text>
</comment>
<sequence length="340" mass="36627">MTGRKGSNAVTAFVLAHLSDPHLGPLPQAEWPALLNKRLSGFLSWTQNRIRIHRRDVLDLLTADLARQNWDHAVVTGDLVNISLPAEFTAAAEWLSTLGPADRVTVIPGNHDAYVDVPWQESLSLWAPYMRGQRQPGEDDRLPRSHDDFPFTRRLGPVALIGTTTALPMPLFVAAGRLGAKQCERLAGQLRTAGADGLFRIVLIHHPPFGGGAYKRKSLLDAKAFQEVIAEAGAELVLHGHTHVSGLGRIATAVGPVPVFGVPSASAVRAGHKDPARYHLYTIRKEPDSWSLDVEIRGLNAAADGFERQGRMSMAIPLTSGPQKAYSPSADQPGAAAATA</sequence>
<evidence type="ECO:0000313" key="7">
    <source>
        <dbReference type="EMBL" id="TDQ81460.1"/>
    </source>
</evidence>
<dbReference type="PANTHER" id="PTHR42988:SF2">
    <property type="entry name" value="CYCLIC NUCLEOTIDE PHOSPHODIESTERASE CBUA0032-RELATED"/>
    <property type="match status" value="1"/>
</dbReference>
<evidence type="ECO:0000313" key="8">
    <source>
        <dbReference type="Proteomes" id="UP000295783"/>
    </source>
</evidence>
<dbReference type="GO" id="GO:0016787">
    <property type="term" value="F:hydrolase activity"/>
    <property type="evidence" value="ECO:0007669"/>
    <property type="project" value="UniProtKB-KW"/>
</dbReference>
<dbReference type="PANTHER" id="PTHR42988">
    <property type="entry name" value="PHOSPHOHYDROLASE"/>
    <property type="match status" value="1"/>
</dbReference>
<organism evidence="7 8">
    <name type="scientific">Dongia mobilis</name>
    <dbReference type="NCBI Taxonomy" id="578943"/>
    <lineage>
        <taxon>Bacteria</taxon>
        <taxon>Pseudomonadati</taxon>
        <taxon>Pseudomonadota</taxon>
        <taxon>Alphaproteobacteria</taxon>
        <taxon>Rhodospirillales</taxon>
        <taxon>Dongiaceae</taxon>
        <taxon>Dongia</taxon>
    </lineage>
</organism>
<dbReference type="EMBL" id="SNYW01000009">
    <property type="protein sequence ID" value="TDQ81460.1"/>
    <property type="molecule type" value="Genomic_DNA"/>
</dbReference>
<keyword evidence="3" id="KW-0408">Iron</keyword>
<evidence type="ECO:0000256" key="5">
    <source>
        <dbReference type="SAM" id="MobiDB-lite"/>
    </source>
</evidence>
<evidence type="ECO:0000256" key="4">
    <source>
        <dbReference type="ARBA" id="ARBA00025742"/>
    </source>
</evidence>
<evidence type="ECO:0000259" key="6">
    <source>
        <dbReference type="Pfam" id="PF00149"/>
    </source>
</evidence>
<feature type="region of interest" description="Disordered" evidence="5">
    <location>
        <begin position="319"/>
        <end position="340"/>
    </location>
</feature>
<dbReference type="InterPro" id="IPR050884">
    <property type="entry name" value="CNP_phosphodiesterase-III"/>
</dbReference>
<comment type="similarity">
    <text evidence="4">Belongs to the cyclic nucleotide phosphodiesterase class-III family.</text>
</comment>
<evidence type="ECO:0000256" key="3">
    <source>
        <dbReference type="ARBA" id="ARBA00023004"/>
    </source>
</evidence>
<name>A0A4R6WQD0_9PROT</name>
<evidence type="ECO:0000256" key="1">
    <source>
        <dbReference type="ARBA" id="ARBA00022723"/>
    </source>
</evidence>
<reference evidence="7 8" key="1">
    <citation type="submission" date="2019-03" db="EMBL/GenBank/DDBJ databases">
        <title>Genomic Encyclopedia of Type Strains, Phase III (KMG-III): the genomes of soil and plant-associated and newly described type strains.</title>
        <authorList>
            <person name="Whitman W."/>
        </authorList>
    </citation>
    <scope>NUCLEOTIDE SEQUENCE [LARGE SCALE GENOMIC DNA]</scope>
    <source>
        <strain evidence="7 8">CGMCC 1.7660</strain>
    </source>
</reference>
<dbReference type="AlphaFoldDB" id="A0A4R6WQD0"/>
<keyword evidence="8" id="KW-1185">Reference proteome</keyword>
<dbReference type="GO" id="GO:0046872">
    <property type="term" value="F:metal ion binding"/>
    <property type="evidence" value="ECO:0007669"/>
    <property type="project" value="UniProtKB-KW"/>
</dbReference>
<dbReference type="SUPFAM" id="SSF56300">
    <property type="entry name" value="Metallo-dependent phosphatases"/>
    <property type="match status" value="1"/>
</dbReference>